<keyword evidence="2" id="KW-1185">Reference proteome</keyword>
<name>A0ABR8C9B5_9CYAN</name>
<dbReference type="EMBL" id="JACJQY010000015">
    <property type="protein sequence ID" value="MBD2317382.1"/>
    <property type="molecule type" value="Genomic_DNA"/>
</dbReference>
<sequence length="321" mass="36511">MSAKQDLSWTAFKSVFAALYPSIASVSDLEKQSIKNKRLEVLRSLDALGHCDFDFTGNSVYVAPPALVRLPCAGFPQAVLAGARSPQTLEQIKDICNSLGKHINVEIQPDDDLSLVPRRITVQVEDAEELRKIADSLKIHFKENPAAWEILNFSGSLQDYLATRTWSDAPELNWQRQTFNTNFLQFHSHQDPEKNIRLSQYKNLKRNTQAYYFWRDGQSTEIDRDWGRYAVLSAMHINILFYDKRKFMMAVPIGAELPCLLKRALTLCSGYVPEYRDKIDSLAKLLPKVKGFNLFQSIPPQIAEMAASKLSQNLIIQSLDI</sequence>
<proteinExistence type="predicted"/>
<evidence type="ECO:0000313" key="2">
    <source>
        <dbReference type="Proteomes" id="UP000618445"/>
    </source>
</evidence>
<protein>
    <submittedName>
        <fullName evidence="1">Uncharacterized protein</fullName>
    </submittedName>
</protein>
<gene>
    <name evidence="1" type="ORF">H6G05_11070</name>
</gene>
<reference evidence="1 2" key="1">
    <citation type="journal article" date="2020" name="ISME J.">
        <title>Comparative genomics reveals insights into cyanobacterial evolution and habitat adaptation.</title>
        <authorList>
            <person name="Chen M.Y."/>
            <person name="Teng W.K."/>
            <person name="Zhao L."/>
            <person name="Hu C.X."/>
            <person name="Zhou Y.K."/>
            <person name="Han B.P."/>
            <person name="Song L.R."/>
            <person name="Shu W.S."/>
        </authorList>
    </citation>
    <scope>NUCLEOTIDE SEQUENCE [LARGE SCALE GENOMIC DNA]</scope>
    <source>
        <strain evidence="1 2">FACHB-1050</strain>
    </source>
</reference>
<dbReference type="Proteomes" id="UP000618445">
    <property type="component" value="Unassembled WGS sequence"/>
</dbReference>
<organism evidence="1 2">
    <name type="scientific">Phormidium tenue FACHB-1050</name>
    <dbReference type="NCBI Taxonomy" id="2692857"/>
    <lineage>
        <taxon>Bacteria</taxon>
        <taxon>Bacillati</taxon>
        <taxon>Cyanobacteriota</taxon>
        <taxon>Cyanophyceae</taxon>
        <taxon>Oscillatoriophycideae</taxon>
        <taxon>Oscillatoriales</taxon>
        <taxon>Oscillatoriaceae</taxon>
        <taxon>Phormidium</taxon>
    </lineage>
</organism>
<comment type="caution">
    <text evidence="1">The sequence shown here is derived from an EMBL/GenBank/DDBJ whole genome shotgun (WGS) entry which is preliminary data.</text>
</comment>
<accession>A0ABR8C9B5</accession>
<evidence type="ECO:0000313" key="1">
    <source>
        <dbReference type="EMBL" id="MBD2317382.1"/>
    </source>
</evidence>